<dbReference type="AlphaFoldDB" id="A0A8H5LIW7"/>
<organism evidence="3 4">
    <name type="scientific">Collybiopsis confluens</name>
    <dbReference type="NCBI Taxonomy" id="2823264"/>
    <lineage>
        <taxon>Eukaryota</taxon>
        <taxon>Fungi</taxon>
        <taxon>Dikarya</taxon>
        <taxon>Basidiomycota</taxon>
        <taxon>Agaricomycotina</taxon>
        <taxon>Agaricomycetes</taxon>
        <taxon>Agaricomycetidae</taxon>
        <taxon>Agaricales</taxon>
        <taxon>Marasmiineae</taxon>
        <taxon>Omphalotaceae</taxon>
        <taxon>Collybiopsis</taxon>
    </lineage>
</organism>
<name>A0A8H5LIW7_9AGAR</name>
<proteinExistence type="predicted"/>
<dbReference type="EMBL" id="JAACJN010000228">
    <property type="protein sequence ID" value="KAF5358852.1"/>
    <property type="molecule type" value="Genomic_DNA"/>
</dbReference>
<keyword evidence="4" id="KW-1185">Reference proteome</keyword>
<accession>A0A8H5LIW7</accession>
<keyword evidence="2" id="KW-0472">Membrane</keyword>
<protein>
    <submittedName>
        <fullName evidence="3">Uncharacterized protein</fullName>
    </submittedName>
</protein>
<feature type="compositionally biased region" description="Low complexity" evidence="1">
    <location>
        <begin position="66"/>
        <end position="87"/>
    </location>
</feature>
<comment type="caution">
    <text evidence="3">The sequence shown here is derived from an EMBL/GenBank/DDBJ whole genome shotgun (WGS) entry which is preliminary data.</text>
</comment>
<feature type="region of interest" description="Disordered" evidence="1">
    <location>
        <begin position="27"/>
        <end position="101"/>
    </location>
</feature>
<dbReference type="Proteomes" id="UP000518752">
    <property type="component" value="Unassembled WGS sequence"/>
</dbReference>
<feature type="region of interest" description="Disordered" evidence="1">
    <location>
        <begin position="255"/>
        <end position="283"/>
    </location>
</feature>
<evidence type="ECO:0000313" key="3">
    <source>
        <dbReference type="EMBL" id="KAF5358852.1"/>
    </source>
</evidence>
<evidence type="ECO:0000313" key="4">
    <source>
        <dbReference type="Proteomes" id="UP000518752"/>
    </source>
</evidence>
<evidence type="ECO:0000256" key="1">
    <source>
        <dbReference type="SAM" id="MobiDB-lite"/>
    </source>
</evidence>
<evidence type="ECO:0000256" key="2">
    <source>
        <dbReference type="SAM" id="Phobius"/>
    </source>
</evidence>
<keyword evidence="2" id="KW-0812">Transmembrane</keyword>
<reference evidence="3 4" key="1">
    <citation type="journal article" date="2020" name="ISME J.">
        <title>Uncovering the hidden diversity of litter-decomposition mechanisms in mushroom-forming fungi.</title>
        <authorList>
            <person name="Floudas D."/>
            <person name="Bentzer J."/>
            <person name="Ahren D."/>
            <person name="Johansson T."/>
            <person name="Persson P."/>
            <person name="Tunlid A."/>
        </authorList>
    </citation>
    <scope>NUCLEOTIDE SEQUENCE [LARGE SCALE GENOMIC DNA]</scope>
    <source>
        <strain evidence="3 4">CBS 406.79</strain>
    </source>
</reference>
<keyword evidence="2" id="KW-1133">Transmembrane helix</keyword>
<gene>
    <name evidence="3" type="ORF">D9757_013952</name>
</gene>
<feature type="transmembrane region" description="Helical" evidence="2">
    <location>
        <begin position="124"/>
        <end position="145"/>
    </location>
</feature>
<sequence>MSTTAEAVLRLLPRSVVQTEVHETGTFHSAAIPASDVTEAAGSSSDSATEDVAPNMGDDIEGQAMPASPRSTSSPRTTSAPSSTNSSVIATPAPTTSNVTKTPVPTNTAIVQVSEKNRPISAQVPAIVGSIVGALVLCAGVFLWIRLRRSRRARMFNKIAPLADIEENPAIQPTRHLGWSEKQTAEPVSESESETVPFPRTQPQRLEIQHWHHSDRVNQENTRMGLGEDHDVRSQVAEMRATMERMMEHVHRLDAQMGSGRVEGDSESIQSSSDEPPPTYVSL</sequence>